<dbReference type="EMBL" id="LAZR01007612">
    <property type="protein sequence ID" value="KKM84129.1"/>
    <property type="molecule type" value="Genomic_DNA"/>
</dbReference>
<name>A0A0F9KPL1_9ZZZZ</name>
<proteinExistence type="predicted"/>
<reference evidence="1" key="1">
    <citation type="journal article" date="2015" name="Nature">
        <title>Complex archaea that bridge the gap between prokaryotes and eukaryotes.</title>
        <authorList>
            <person name="Spang A."/>
            <person name="Saw J.H."/>
            <person name="Jorgensen S.L."/>
            <person name="Zaremba-Niedzwiedzka K."/>
            <person name="Martijn J."/>
            <person name="Lind A.E."/>
            <person name="van Eijk R."/>
            <person name="Schleper C."/>
            <person name="Guy L."/>
            <person name="Ettema T.J."/>
        </authorList>
    </citation>
    <scope>NUCLEOTIDE SEQUENCE</scope>
</reference>
<sequence>MKRKVKVDENLPRWQKISGGTLYLSVRGNHRIKPGEKIRCTAEEISRTMPDNAGVFHFKLIEEGKGEFKLSKKARKKAAKLIAEEKKAGETIPDKDIYTVVHIKGGWHNVESSIGKVMNDKKLRADDAQQLKEDLETETPED</sequence>
<evidence type="ECO:0000313" key="1">
    <source>
        <dbReference type="EMBL" id="KKM84129.1"/>
    </source>
</evidence>
<dbReference type="AlphaFoldDB" id="A0A0F9KPL1"/>
<comment type="caution">
    <text evidence="1">The sequence shown here is derived from an EMBL/GenBank/DDBJ whole genome shotgun (WGS) entry which is preliminary data.</text>
</comment>
<organism evidence="1">
    <name type="scientific">marine sediment metagenome</name>
    <dbReference type="NCBI Taxonomy" id="412755"/>
    <lineage>
        <taxon>unclassified sequences</taxon>
        <taxon>metagenomes</taxon>
        <taxon>ecological metagenomes</taxon>
    </lineage>
</organism>
<protein>
    <submittedName>
        <fullName evidence="1">Uncharacterized protein</fullName>
    </submittedName>
</protein>
<gene>
    <name evidence="1" type="ORF">LCGC14_1302330</name>
</gene>
<accession>A0A0F9KPL1</accession>